<dbReference type="Proteomes" id="UP000754226">
    <property type="component" value="Unassembled WGS sequence"/>
</dbReference>
<keyword evidence="4" id="KW-1003">Cell membrane</keyword>
<evidence type="ECO:0000259" key="9">
    <source>
        <dbReference type="PROSITE" id="PS51012"/>
    </source>
</evidence>
<evidence type="ECO:0000313" key="10">
    <source>
        <dbReference type="EMBL" id="MBS5519296.1"/>
    </source>
</evidence>
<evidence type="ECO:0000256" key="4">
    <source>
        <dbReference type="ARBA" id="ARBA00022475"/>
    </source>
</evidence>
<dbReference type="InterPro" id="IPR047817">
    <property type="entry name" value="ABC2_TM_bact-type"/>
</dbReference>
<dbReference type="PANTHER" id="PTHR30294:SF29">
    <property type="entry name" value="MULTIDRUG ABC TRANSPORTER PERMEASE YBHS-RELATED"/>
    <property type="match status" value="1"/>
</dbReference>
<evidence type="ECO:0000313" key="11">
    <source>
        <dbReference type="Proteomes" id="UP000754226"/>
    </source>
</evidence>
<dbReference type="InterPro" id="IPR051449">
    <property type="entry name" value="ABC-2_transporter_component"/>
</dbReference>
<evidence type="ECO:0000256" key="1">
    <source>
        <dbReference type="ARBA" id="ARBA00004651"/>
    </source>
</evidence>
<feature type="transmembrane region" description="Helical" evidence="8">
    <location>
        <begin position="26"/>
        <end position="44"/>
    </location>
</feature>
<name>A0A943ECT6_9FIRM</name>
<feature type="transmembrane region" description="Helical" evidence="8">
    <location>
        <begin position="341"/>
        <end position="361"/>
    </location>
</feature>
<comment type="similarity">
    <text evidence="2">Belongs to the ABC-2 integral membrane protein family.</text>
</comment>
<dbReference type="GO" id="GO:0005886">
    <property type="term" value="C:plasma membrane"/>
    <property type="evidence" value="ECO:0007669"/>
    <property type="project" value="UniProtKB-SubCell"/>
</dbReference>
<feature type="transmembrane region" description="Helical" evidence="8">
    <location>
        <begin position="282"/>
        <end position="304"/>
    </location>
</feature>
<dbReference type="GO" id="GO:0140359">
    <property type="term" value="F:ABC-type transporter activity"/>
    <property type="evidence" value="ECO:0007669"/>
    <property type="project" value="InterPro"/>
</dbReference>
<feature type="transmembrane region" description="Helical" evidence="8">
    <location>
        <begin position="253"/>
        <end position="275"/>
    </location>
</feature>
<feature type="transmembrane region" description="Helical" evidence="8">
    <location>
        <begin position="173"/>
        <end position="197"/>
    </location>
</feature>
<evidence type="ECO:0000256" key="8">
    <source>
        <dbReference type="SAM" id="Phobius"/>
    </source>
</evidence>
<keyword evidence="6 8" id="KW-1133">Transmembrane helix</keyword>
<accession>A0A943ECT6</accession>
<dbReference type="Gene3D" id="3.40.1710.10">
    <property type="entry name" value="abc type-2 transporter like domain"/>
    <property type="match status" value="1"/>
</dbReference>
<dbReference type="AlphaFoldDB" id="A0A943ECT6"/>
<evidence type="ECO:0000256" key="5">
    <source>
        <dbReference type="ARBA" id="ARBA00022692"/>
    </source>
</evidence>
<sequence>MNGFLRRMSALIKKEFLQLSRDSSSLLLGIVLPIALILIIGYGISLDIRDIPTAVVLEDTSPKAQDAVSFLNGSRYFSPTYVTSFKEAEALLLDRKASVIIDIPPDFTSKFAQGRAKIFVALDGVETATAMTTQTYIESGIASFLRRQKGMAGAAQVALESRMWFNDANSSTWFFLPGLIMLIVTLVGIMLTAIVMAREWERGTFESLFVTPVRPLELILAKIIPYFCVAMVGVFLCLFFSRVLFEVPLVGSLAMVILISMIYLMVALGIGLVISEVTKNQFLACQSSLLISFLPCFVLSGFIFDLRSTPVGVQLIGAILPFSHYLTCIRSLFLSGTHWGILFKEGGLLLLYGFFFIGAAFEMTRKKVE</sequence>
<evidence type="ECO:0000256" key="7">
    <source>
        <dbReference type="ARBA" id="ARBA00023136"/>
    </source>
</evidence>
<reference evidence="10" key="1">
    <citation type="submission" date="2021-02" db="EMBL/GenBank/DDBJ databases">
        <title>Infant gut strain persistence is associated with maternal origin, phylogeny, and functional potential including surface adhesion and iron acquisition.</title>
        <authorList>
            <person name="Lou Y.C."/>
        </authorList>
    </citation>
    <scope>NUCLEOTIDE SEQUENCE</scope>
    <source>
        <strain evidence="10">L3_106_000M1_dasL3_106_000M1_concoct_15</strain>
    </source>
</reference>
<gene>
    <name evidence="10" type="ORF">KHX13_03025</name>
</gene>
<dbReference type="PROSITE" id="PS51012">
    <property type="entry name" value="ABC_TM2"/>
    <property type="match status" value="1"/>
</dbReference>
<feature type="domain" description="ABC transmembrane type-2" evidence="9">
    <location>
        <begin position="139"/>
        <end position="367"/>
    </location>
</feature>
<evidence type="ECO:0000256" key="6">
    <source>
        <dbReference type="ARBA" id="ARBA00022989"/>
    </source>
</evidence>
<proteinExistence type="inferred from homology"/>
<dbReference type="EMBL" id="JAGZCZ010000003">
    <property type="protein sequence ID" value="MBS5519296.1"/>
    <property type="molecule type" value="Genomic_DNA"/>
</dbReference>
<evidence type="ECO:0000256" key="2">
    <source>
        <dbReference type="ARBA" id="ARBA00007783"/>
    </source>
</evidence>
<keyword evidence="3" id="KW-0813">Transport</keyword>
<protein>
    <submittedName>
        <fullName evidence="10">ABC transporter permease</fullName>
    </submittedName>
</protein>
<comment type="subcellular location">
    <subcellularLocation>
        <location evidence="1">Cell membrane</location>
        <topology evidence="1">Multi-pass membrane protein</topology>
    </subcellularLocation>
</comment>
<feature type="transmembrane region" description="Helical" evidence="8">
    <location>
        <begin position="218"/>
        <end position="241"/>
    </location>
</feature>
<dbReference type="PANTHER" id="PTHR30294">
    <property type="entry name" value="MEMBRANE COMPONENT OF ABC TRANSPORTER YHHJ-RELATED"/>
    <property type="match status" value="1"/>
</dbReference>
<dbReference type="InterPro" id="IPR013525">
    <property type="entry name" value="ABC2_TM"/>
</dbReference>
<organism evidence="10 11">
    <name type="scientific">Acidaminococcus intestini</name>
    <dbReference type="NCBI Taxonomy" id="187327"/>
    <lineage>
        <taxon>Bacteria</taxon>
        <taxon>Bacillati</taxon>
        <taxon>Bacillota</taxon>
        <taxon>Negativicutes</taxon>
        <taxon>Acidaminococcales</taxon>
        <taxon>Acidaminococcaceae</taxon>
        <taxon>Acidaminococcus</taxon>
    </lineage>
</organism>
<dbReference type="Pfam" id="PF12698">
    <property type="entry name" value="ABC2_membrane_3"/>
    <property type="match status" value="1"/>
</dbReference>
<keyword evidence="7 8" id="KW-0472">Membrane</keyword>
<comment type="caution">
    <text evidence="10">The sequence shown here is derived from an EMBL/GenBank/DDBJ whole genome shotgun (WGS) entry which is preliminary data.</text>
</comment>
<keyword evidence="5 8" id="KW-0812">Transmembrane</keyword>
<evidence type="ECO:0000256" key="3">
    <source>
        <dbReference type="ARBA" id="ARBA00022448"/>
    </source>
</evidence>